<evidence type="ECO:0000256" key="3">
    <source>
        <dbReference type="ARBA" id="ARBA00023125"/>
    </source>
</evidence>
<dbReference type="HAMAP" id="MF_00031">
    <property type="entry name" value="DNA_HJ_migration_RuvA"/>
    <property type="match status" value="1"/>
</dbReference>
<dbReference type="InterPro" id="IPR012340">
    <property type="entry name" value="NA-bd_OB-fold"/>
</dbReference>
<protein>
    <recommendedName>
        <fullName evidence="6">Holliday junction branch migration complex subunit RuvA</fullName>
    </recommendedName>
</protein>
<feature type="region of interest" description="Domain I" evidence="6">
    <location>
        <begin position="1"/>
        <end position="64"/>
    </location>
</feature>
<dbReference type="Pfam" id="PF14520">
    <property type="entry name" value="HHH_5"/>
    <property type="match status" value="1"/>
</dbReference>
<dbReference type="InterPro" id="IPR010994">
    <property type="entry name" value="RuvA_2-like"/>
</dbReference>
<feature type="domain" description="DNA helicase Holliday junction RuvA type" evidence="7">
    <location>
        <begin position="1"/>
        <end position="62"/>
    </location>
</feature>
<comment type="subunit">
    <text evidence="6">Homotetramer. Forms an RuvA(8)-RuvB(12)-Holliday junction (HJ) complex. HJ DNA is sandwiched between 2 RuvA tetramers; dsDNA enters through RuvA and exits via RuvB. An RuvB hexamer assembles on each DNA strand where it exits the tetramer. Each RuvB hexamer is contacted by two RuvA subunits (via domain III) on 2 adjacent RuvB subunits; this complex drives branch migration. In the full resolvosome a probable DNA-RuvA(4)-RuvB(12)-RuvC(2) complex forms which resolves the HJ.</text>
</comment>
<evidence type="ECO:0000259" key="7">
    <source>
        <dbReference type="Pfam" id="PF01330"/>
    </source>
</evidence>
<evidence type="ECO:0000256" key="1">
    <source>
        <dbReference type="ARBA" id="ARBA00022490"/>
    </source>
</evidence>
<dbReference type="RefSeq" id="WP_154456762.1">
    <property type="nucleotide sequence ID" value="NZ_VUMV01000001.1"/>
</dbReference>
<evidence type="ECO:0000256" key="5">
    <source>
        <dbReference type="ARBA" id="ARBA00023204"/>
    </source>
</evidence>
<evidence type="ECO:0000313" key="9">
    <source>
        <dbReference type="EMBL" id="MST80951.1"/>
    </source>
</evidence>
<evidence type="ECO:0000259" key="8">
    <source>
        <dbReference type="Pfam" id="PF07499"/>
    </source>
</evidence>
<dbReference type="Gene3D" id="1.10.8.10">
    <property type="entry name" value="DNA helicase RuvA subunit, C-terminal domain"/>
    <property type="match status" value="1"/>
</dbReference>
<dbReference type="InterPro" id="IPR013849">
    <property type="entry name" value="DNA_helicase_Holl-junc_RuvA_I"/>
</dbReference>
<dbReference type="GO" id="GO:0000400">
    <property type="term" value="F:four-way junction DNA binding"/>
    <property type="evidence" value="ECO:0007669"/>
    <property type="project" value="UniProtKB-UniRule"/>
</dbReference>
<comment type="domain">
    <text evidence="6">Has three domains with a flexible linker between the domains II and III and assumes an 'L' shape. Domain III is highly mobile and contacts RuvB.</text>
</comment>
<dbReference type="InterPro" id="IPR000085">
    <property type="entry name" value="RuvA"/>
</dbReference>
<accession>A0A7X2TNN7</accession>
<reference evidence="9 10" key="1">
    <citation type="submission" date="2019-08" db="EMBL/GenBank/DDBJ databases">
        <title>In-depth cultivation of the pig gut microbiome towards novel bacterial diversity and tailored functional studies.</title>
        <authorList>
            <person name="Wylensek D."/>
            <person name="Hitch T.C.A."/>
            <person name="Clavel T."/>
        </authorList>
    </citation>
    <scope>NUCLEOTIDE SEQUENCE [LARGE SCALE GENOMIC DNA]</scope>
    <source>
        <strain evidence="9 10">Oil+RF-744-WCA-WT-13</strain>
    </source>
</reference>
<evidence type="ECO:0000256" key="2">
    <source>
        <dbReference type="ARBA" id="ARBA00022763"/>
    </source>
</evidence>
<dbReference type="GO" id="GO:0005524">
    <property type="term" value="F:ATP binding"/>
    <property type="evidence" value="ECO:0007669"/>
    <property type="project" value="InterPro"/>
</dbReference>
<dbReference type="Pfam" id="PF07499">
    <property type="entry name" value="RuvA_C"/>
    <property type="match status" value="1"/>
</dbReference>
<keyword evidence="10" id="KW-1185">Reference proteome</keyword>
<dbReference type="EMBL" id="VUMV01000001">
    <property type="protein sequence ID" value="MST80951.1"/>
    <property type="molecule type" value="Genomic_DNA"/>
</dbReference>
<dbReference type="InterPro" id="IPR036267">
    <property type="entry name" value="RuvA_C_sf"/>
</dbReference>
<name>A0A7X2TNN7_9FIRM</name>
<comment type="caution">
    <text evidence="6">Lacks conserved residue(s) required for the propagation of feature annotation.</text>
</comment>
<comment type="similarity">
    <text evidence="6">Belongs to the RuvA family.</text>
</comment>
<comment type="caution">
    <text evidence="9">The sequence shown here is derived from an EMBL/GenBank/DDBJ whole genome shotgun (WGS) entry which is preliminary data.</text>
</comment>
<dbReference type="GO" id="GO:0006281">
    <property type="term" value="P:DNA repair"/>
    <property type="evidence" value="ECO:0007669"/>
    <property type="project" value="UniProtKB-UniRule"/>
</dbReference>
<keyword evidence="1 6" id="KW-0963">Cytoplasm</keyword>
<dbReference type="CDD" id="cd14332">
    <property type="entry name" value="UBA_RuvA_C"/>
    <property type="match status" value="1"/>
</dbReference>
<organism evidence="9 10">
    <name type="scientific">Bilifractor porci</name>
    <dbReference type="NCBI Taxonomy" id="2606636"/>
    <lineage>
        <taxon>Bacteria</taxon>
        <taxon>Bacillati</taxon>
        <taxon>Bacillota</taxon>
        <taxon>Clostridia</taxon>
        <taxon>Lachnospirales</taxon>
        <taxon>Lachnospiraceae</taxon>
        <taxon>Bilifractor</taxon>
    </lineage>
</organism>
<dbReference type="SUPFAM" id="SSF46929">
    <property type="entry name" value="DNA helicase RuvA subunit, C-terminal domain"/>
    <property type="match status" value="1"/>
</dbReference>
<dbReference type="Gene3D" id="1.10.150.20">
    <property type="entry name" value="5' to 3' exonuclease, C-terminal subdomain"/>
    <property type="match status" value="1"/>
</dbReference>
<dbReference type="GO" id="GO:0048476">
    <property type="term" value="C:Holliday junction resolvase complex"/>
    <property type="evidence" value="ECO:0007669"/>
    <property type="project" value="UniProtKB-UniRule"/>
</dbReference>
<feature type="domain" description="Holliday junction DNA helicase RuvA C-terminal" evidence="8">
    <location>
        <begin position="161"/>
        <end position="206"/>
    </location>
</feature>
<comment type="function">
    <text evidence="6">The RuvA-RuvB-RuvC complex processes Holliday junction (HJ) DNA during genetic recombination and DNA repair, while the RuvA-RuvB complex plays an important role in the rescue of blocked DNA replication forks via replication fork reversal (RFR). RuvA specifically binds to HJ cruciform DNA, conferring on it an open structure. The RuvB hexamer acts as an ATP-dependent pump, pulling dsDNA into and through the RuvAB complex. HJ branch migration allows RuvC to scan DNA until it finds its consensus sequence, where it cleaves and resolves the cruciform DNA.</text>
</comment>
<proteinExistence type="inferred from homology"/>
<sequence length="206" mass="22407">MIGYIKGTVSYLGENYILLDNHGIGYRIFIPAGYQESGLRVGDEARLYTYLNVREDALTLFGFLSQDDLEMFRMMLNVSGLGPKGALGILSVLSADDLRFAVLSDDAKAIAKAPGVGQKTAQKLILELKDKLRLEDAFEKKLEHQQASEEKKDTAAPGGGAEADAIQALVALGYSNTEAFRAVHKVEISADMDSEAVLKAALKYIM</sequence>
<dbReference type="InterPro" id="IPR011114">
    <property type="entry name" value="RuvA_C"/>
</dbReference>
<dbReference type="GO" id="GO:0006310">
    <property type="term" value="P:DNA recombination"/>
    <property type="evidence" value="ECO:0007669"/>
    <property type="project" value="UniProtKB-UniRule"/>
</dbReference>
<evidence type="ECO:0000313" key="10">
    <source>
        <dbReference type="Proteomes" id="UP000466864"/>
    </source>
</evidence>
<dbReference type="Pfam" id="PF01330">
    <property type="entry name" value="RuvA_N"/>
    <property type="match status" value="1"/>
</dbReference>
<keyword evidence="3 6" id="KW-0238">DNA-binding</keyword>
<dbReference type="NCBIfam" id="TIGR00084">
    <property type="entry name" value="ruvA"/>
    <property type="match status" value="1"/>
</dbReference>
<dbReference type="SUPFAM" id="SSF50249">
    <property type="entry name" value="Nucleic acid-binding proteins"/>
    <property type="match status" value="1"/>
</dbReference>
<feature type="region of interest" description="Domain III" evidence="6">
    <location>
        <begin position="161"/>
        <end position="206"/>
    </location>
</feature>
<evidence type="ECO:0000256" key="4">
    <source>
        <dbReference type="ARBA" id="ARBA00023172"/>
    </source>
</evidence>
<dbReference type="GO" id="GO:0005737">
    <property type="term" value="C:cytoplasm"/>
    <property type="evidence" value="ECO:0007669"/>
    <property type="project" value="UniProtKB-SubCell"/>
</dbReference>
<dbReference type="AlphaFoldDB" id="A0A7X2TNN7"/>
<keyword evidence="4 6" id="KW-0233">DNA recombination</keyword>
<dbReference type="Gene3D" id="2.40.50.140">
    <property type="entry name" value="Nucleic acid-binding proteins"/>
    <property type="match status" value="1"/>
</dbReference>
<keyword evidence="5 6" id="KW-0234">DNA repair</keyword>
<keyword evidence="2 6" id="KW-0227">DNA damage</keyword>
<evidence type="ECO:0000256" key="6">
    <source>
        <dbReference type="HAMAP-Rule" id="MF_00031"/>
    </source>
</evidence>
<dbReference type="SUPFAM" id="SSF47781">
    <property type="entry name" value="RuvA domain 2-like"/>
    <property type="match status" value="1"/>
</dbReference>
<dbReference type="Proteomes" id="UP000466864">
    <property type="component" value="Unassembled WGS sequence"/>
</dbReference>
<gene>
    <name evidence="6 9" type="primary">ruvA</name>
    <name evidence="9" type="ORF">FYJ60_01185</name>
</gene>
<dbReference type="GO" id="GO:0009378">
    <property type="term" value="F:four-way junction helicase activity"/>
    <property type="evidence" value="ECO:0007669"/>
    <property type="project" value="InterPro"/>
</dbReference>
<comment type="subcellular location">
    <subcellularLocation>
        <location evidence="6">Cytoplasm</location>
    </subcellularLocation>
</comment>
<dbReference type="GO" id="GO:0009379">
    <property type="term" value="C:Holliday junction helicase complex"/>
    <property type="evidence" value="ECO:0007669"/>
    <property type="project" value="InterPro"/>
</dbReference>